<dbReference type="EMBL" id="VYZN01000048">
    <property type="protein sequence ID" value="KAE9528692.1"/>
    <property type="molecule type" value="Genomic_DNA"/>
</dbReference>
<dbReference type="OrthoDB" id="6611940at2759"/>
<evidence type="ECO:0000313" key="3">
    <source>
        <dbReference type="EMBL" id="KAE9528692.1"/>
    </source>
</evidence>
<organism evidence="3 4">
    <name type="scientific">Aphis glycines</name>
    <name type="common">Soybean aphid</name>
    <dbReference type="NCBI Taxonomy" id="307491"/>
    <lineage>
        <taxon>Eukaryota</taxon>
        <taxon>Metazoa</taxon>
        <taxon>Ecdysozoa</taxon>
        <taxon>Arthropoda</taxon>
        <taxon>Hexapoda</taxon>
        <taxon>Insecta</taxon>
        <taxon>Pterygota</taxon>
        <taxon>Neoptera</taxon>
        <taxon>Paraneoptera</taxon>
        <taxon>Hemiptera</taxon>
        <taxon>Sternorrhyncha</taxon>
        <taxon>Aphidomorpha</taxon>
        <taxon>Aphidoidea</taxon>
        <taxon>Aphididae</taxon>
        <taxon>Aphidini</taxon>
        <taxon>Aphis</taxon>
        <taxon>Aphis</taxon>
    </lineage>
</organism>
<proteinExistence type="predicted"/>
<reference evidence="3 4" key="1">
    <citation type="submission" date="2019-08" db="EMBL/GenBank/DDBJ databases">
        <title>The genome of the soybean aphid Biotype 1, its phylome, world population structure and adaptation to the North American continent.</title>
        <authorList>
            <person name="Giordano R."/>
            <person name="Donthu R.K."/>
            <person name="Hernandez A.G."/>
            <person name="Wright C.L."/>
            <person name="Zimin A.V."/>
        </authorList>
    </citation>
    <scope>NUCLEOTIDE SEQUENCE [LARGE SCALE GENOMIC DNA]</scope>
    <source>
        <tissue evidence="3">Whole aphids</tissue>
    </source>
</reference>
<name>A0A6G0TAI0_APHGL</name>
<evidence type="ECO:0000313" key="4">
    <source>
        <dbReference type="Proteomes" id="UP000475862"/>
    </source>
</evidence>
<gene>
    <name evidence="3" type="ORF">AGLY_012267</name>
</gene>
<dbReference type="Gene3D" id="2.70.220.10">
    <property type="entry name" value="Ganglioside GM2 activator"/>
    <property type="match status" value="1"/>
</dbReference>
<accession>A0A6G0TAI0</accession>
<dbReference type="PANTHER" id="PTHR21112:SF10">
    <property type="entry name" value="CHEMOSENSORY PROTEIN A 87A"/>
    <property type="match status" value="1"/>
</dbReference>
<feature type="chain" id="PRO_5026151982" evidence="2">
    <location>
        <begin position="19"/>
        <end position="357"/>
    </location>
</feature>
<dbReference type="InterPro" id="IPR036846">
    <property type="entry name" value="GM2-AP_sf"/>
</dbReference>
<protein>
    <submittedName>
        <fullName evidence="3">Uncharacterized protein</fullName>
    </submittedName>
</protein>
<dbReference type="AlphaFoldDB" id="A0A6G0TAI0"/>
<dbReference type="Proteomes" id="UP000475862">
    <property type="component" value="Unassembled WGS sequence"/>
</dbReference>
<comment type="caution">
    <text evidence="3">The sequence shown here is derived from an EMBL/GenBank/DDBJ whole genome shotgun (WGS) entry which is preliminary data.</text>
</comment>
<evidence type="ECO:0000256" key="2">
    <source>
        <dbReference type="SAM" id="SignalP"/>
    </source>
</evidence>
<sequence>MIIKKVFVLFEIFYLVESNTIFLPNLPLGEYRTVFERVYPCISTNRFQTNLYFSKRTSNITEIKGNFTMLKPLDDSYTFDVNFASWSLTGGWKPNAMVYTAKNACSNMKIFYGSAWNSLKEKFNFSSYNCPISPGTYISSGVDLKEIEHHNFPKVYFYGRYKLTMKIKDVKNNVHGCCLVVKSYPEMTVEEYGCRGEYRTVFERVYPCKSTNRFQTNLYFSKRTSNITEMKGNFTLLKPFDDGYTFDTNAASWSLTGGWKPNAMVYIAKNSCSSMKMFFGSAWNSLKENFNFSSYNCPISPGTYISSGVDLKEIEHHNFPKVYFYGKYKLTTKGEYRTIDINAESWSLTGGWKPNSM</sequence>
<keyword evidence="4" id="KW-1185">Reference proteome</keyword>
<feature type="non-terminal residue" evidence="3">
    <location>
        <position position="357"/>
    </location>
</feature>
<feature type="signal peptide" evidence="2">
    <location>
        <begin position="1"/>
        <end position="18"/>
    </location>
</feature>
<evidence type="ECO:0000256" key="1">
    <source>
        <dbReference type="ARBA" id="ARBA00022729"/>
    </source>
</evidence>
<dbReference type="PANTHER" id="PTHR21112">
    <property type="entry name" value="CHEMOSENSORY PROTEIN A 29A-RELATED"/>
    <property type="match status" value="1"/>
</dbReference>
<keyword evidence="1 2" id="KW-0732">Signal</keyword>